<dbReference type="AlphaFoldDB" id="A0A6G5AGU3"/>
<dbReference type="EMBL" id="GIKN01007535">
    <property type="protein sequence ID" value="NIE49808.1"/>
    <property type="molecule type" value="Transcribed_RNA"/>
</dbReference>
<sequence>MWHPVRRYIIMSKIFLLKLNRKSQCDGRRSGYQCRGIVDCLVACTTPFLWGDRLVRRADRFGGGCLTVDNVDDVVHSEESHLDTNADLGAADVRSHNQVPQSEQLAGLGQWLGNGDVDCGGPDDSILQGVVEVILVDDTTPAGVDEDGSFLHLGKEALVEHAPSLVGQVGQGDEEVRLGCDFVNAAVGGAELLRRPDGVKLVIVDGLANVKSDHALQHTLCDVAHADEAHGGTVKPWPTIHMGPPRVNPFACR</sequence>
<name>A0A6G5AGU3_RHIMP</name>
<organism evidence="1">
    <name type="scientific">Rhipicephalus microplus</name>
    <name type="common">Cattle tick</name>
    <name type="synonym">Boophilus microplus</name>
    <dbReference type="NCBI Taxonomy" id="6941"/>
    <lineage>
        <taxon>Eukaryota</taxon>
        <taxon>Metazoa</taxon>
        <taxon>Ecdysozoa</taxon>
        <taxon>Arthropoda</taxon>
        <taxon>Chelicerata</taxon>
        <taxon>Arachnida</taxon>
        <taxon>Acari</taxon>
        <taxon>Parasitiformes</taxon>
        <taxon>Ixodida</taxon>
        <taxon>Ixodoidea</taxon>
        <taxon>Ixodidae</taxon>
        <taxon>Rhipicephalinae</taxon>
        <taxon>Rhipicephalus</taxon>
        <taxon>Boophilus</taxon>
    </lineage>
</organism>
<protein>
    <submittedName>
        <fullName evidence="1">Uncharacterized protein</fullName>
    </submittedName>
</protein>
<evidence type="ECO:0000313" key="1">
    <source>
        <dbReference type="EMBL" id="NIE49808.1"/>
    </source>
</evidence>
<reference evidence="1" key="1">
    <citation type="submission" date="2020-03" db="EMBL/GenBank/DDBJ databases">
        <title>A transcriptome and proteome of the tick Rhipicephalus microplus shaped by the genetic composition of its hosts and developmental stage.</title>
        <authorList>
            <person name="Garcia G.R."/>
            <person name="Ribeiro J.M.C."/>
            <person name="Maruyama S.R."/>
            <person name="Gardinasse L.G."/>
            <person name="Nelson K."/>
            <person name="Ferreira B.R."/>
            <person name="Andrade T.G."/>
            <person name="Santos I.K.F.M."/>
        </authorList>
    </citation>
    <scope>NUCLEOTIDE SEQUENCE</scope>
    <source>
        <strain evidence="1">NSGR</strain>
        <tissue evidence="1">Salivary glands</tissue>
    </source>
</reference>
<proteinExistence type="predicted"/>
<accession>A0A6G5AGU3</accession>